<evidence type="ECO:0000313" key="2">
    <source>
        <dbReference type="Proteomes" id="UP000800093"/>
    </source>
</evidence>
<gene>
    <name evidence="1" type="ORF">CC78DRAFT_611140</name>
</gene>
<dbReference type="EMBL" id="ML986578">
    <property type="protein sequence ID" value="KAF2271110.1"/>
    <property type="molecule type" value="Genomic_DNA"/>
</dbReference>
<comment type="caution">
    <text evidence="1">The sequence shown here is derived from an EMBL/GenBank/DDBJ whole genome shotgun (WGS) entry which is preliminary data.</text>
</comment>
<keyword evidence="2" id="KW-1185">Reference proteome</keyword>
<dbReference type="AlphaFoldDB" id="A0A9P4NDM0"/>
<sequence length="135" mass="15285">MQSRALQKPISLRCGDSCPRSDTLCPKIQELLRTESGTQTSMLAISPLTIETSFGASSASREHKLFQFNMLMKLSEYFQHLDKATKEKLRYQVSQSALVHPDETPTAPKNPLMHRMMRHPHGQTLKQLEAFARSA</sequence>
<dbReference type="OrthoDB" id="2968323at2759"/>
<accession>A0A9P4NDM0</accession>
<reference evidence="2" key="1">
    <citation type="journal article" date="2020" name="Stud. Mycol.">
        <title>101 Dothideomycetes genomes: A test case for predicting lifestyles and emergence of pathogens.</title>
        <authorList>
            <person name="Haridas S."/>
            <person name="Albert R."/>
            <person name="Binder M."/>
            <person name="Bloem J."/>
            <person name="LaButti K."/>
            <person name="Salamov A."/>
            <person name="Andreopoulos B."/>
            <person name="Baker S."/>
            <person name="Barry K."/>
            <person name="Bills G."/>
            <person name="Bluhm B."/>
            <person name="Cannon C."/>
            <person name="Castanera R."/>
            <person name="Culley D."/>
            <person name="Daum C."/>
            <person name="Ezra D."/>
            <person name="Gonzalez J."/>
            <person name="Henrissat B."/>
            <person name="Kuo A."/>
            <person name="Liang C."/>
            <person name="Lipzen A."/>
            <person name="Lutzoni F."/>
            <person name="Magnuson J."/>
            <person name="Mondo S."/>
            <person name="Nolan M."/>
            <person name="Ohm R."/>
            <person name="Pangilinan J."/>
            <person name="Park H.-J."/>
            <person name="Ramirez L."/>
            <person name="Alfaro M."/>
            <person name="Sun H."/>
            <person name="Tritt A."/>
            <person name="Yoshinaga Y."/>
            <person name="Zwiers L.-H."/>
            <person name="Turgeon B."/>
            <person name="Goodwin S."/>
            <person name="Spatafora J."/>
            <person name="Crous P."/>
            <person name="Grigoriev I."/>
        </authorList>
    </citation>
    <scope>NUCLEOTIDE SEQUENCE [LARGE SCALE GENOMIC DNA]</scope>
    <source>
        <strain evidence="2">CBS 304.66</strain>
    </source>
</reference>
<dbReference type="Proteomes" id="UP000800093">
    <property type="component" value="Unassembled WGS sequence"/>
</dbReference>
<proteinExistence type="predicted"/>
<evidence type="ECO:0000313" key="1">
    <source>
        <dbReference type="EMBL" id="KAF2271110.1"/>
    </source>
</evidence>
<name>A0A9P4NDM0_9PLEO</name>
<protein>
    <submittedName>
        <fullName evidence="1">Uncharacterized protein</fullName>
    </submittedName>
</protein>
<organism evidence="1 2">
    <name type="scientific">Lojkania enalia</name>
    <dbReference type="NCBI Taxonomy" id="147567"/>
    <lineage>
        <taxon>Eukaryota</taxon>
        <taxon>Fungi</taxon>
        <taxon>Dikarya</taxon>
        <taxon>Ascomycota</taxon>
        <taxon>Pezizomycotina</taxon>
        <taxon>Dothideomycetes</taxon>
        <taxon>Pleosporomycetidae</taxon>
        <taxon>Pleosporales</taxon>
        <taxon>Pleosporales incertae sedis</taxon>
        <taxon>Lojkania</taxon>
    </lineage>
</organism>